<dbReference type="AlphaFoldDB" id="F2AMP4"/>
<dbReference type="EMBL" id="AFAR01000056">
    <property type="protein sequence ID" value="EGF29011.1"/>
    <property type="molecule type" value="Genomic_DNA"/>
</dbReference>
<reference evidence="1 2" key="1">
    <citation type="journal article" date="2013" name="Mar. Genomics">
        <title>Expression of sulfatases in Rhodopirellula baltica and the diversity of sulfatases in the genus Rhodopirellula.</title>
        <authorList>
            <person name="Wegner C.E."/>
            <person name="Richter-Heitmann T."/>
            <person name="Klindworth A."/>
            <person name="Klockow C."/>
            <person name="Richter M."/>
            <person name="Achstetter T."/>
            <person name="Glockner F.O."/>
            <person name="Harder J."/>
        </authorList>
    </citation>
    <scope>NUCLEOTIDE SEQUENCE [LARGE SCALE GENOMIC DNA]</scope>
    <source>
        <strain evidence="1 2">WH47</strain>
    </source>
</reference>
<protein>
    <submittedName>
        <fullName evidence="1">Uncharacterized protein</fullName>
    </submittedName>
</protein>
<dbReference type="Proteomes" id="UP000006222">
    <property type="component" value="Unassembled WGS sequence"/>
</dbReference>
<evidence type="ECO:0000313" key="2">
    <source>
        <dbReference type="Proteomes" id="UP000006222"/>
    </source>
</evidence>
<comment type="caution">
    <text evidence="1">The sequence shown here is derived from an EMBL/GenBank/DDBJ whole genome shotgun (WGS) entry which is preliminary data.</text>
</comment>
<name>F2AMP4_RHOBT</name>
<organism evidence="1 2">
    <name type="scientific">Rhodopirellula baltica WH47</name>
    <dbReference type="NCBI Taxonomy" id="991778"/>
    <lineage>
        <taxon>Bacteria</taxon>
        <taxon>Pseudomonadati</taxon>
        <taxon>Planctomycetota</taxon>
        <taxon>Planctomycetia</taxon>
        <taxon>Pirellulales</taxon>
        <taxon>Pirellulaceae</taxon>
        <taxon>Rhodopirellula</taxon>
    </lineage>
</organism>
<accession>F2AMP4</accession>
<gene>
    <name evidence="1" type="ORF">RBWH47_02526</name>
</gene>
<proteinExistence type="predicted"/>
<sequence length="66" mass="7067">MALPANEVVQVTGLDVTTDSATETFVAVDHLEVNAASQNAASHYGTREPTFFRLHPIARVISSNVV</sequence>
<evidence type="ECO:0000313" key="1">
    <source>
        <dbReference type="EMBL" id="EGF29011.1"/>
    </source>
</evidence>